<evidence type="ECO:0000313" key="8">
    <source>
        <dbReference type="Proteomes" id="UP001595978"/>
    </source>
</evidence>
<dbReference type="RefSeq" id="WP_342468575.1">
    <property type="nucleotide sequence ID" value="NZ_JBHSNQ010000067.1"/>
</dbReference>
<keyword evidence="5" id="KW-0560">Oxidoreductase</keyword>
<name>A0ABW0RA36_9BACL</name>
<dbReference type="Proteomes" id="UP001595978">
    <property type="component" value="Unassembled WGS sequence"/>
</dbReference>
<keyword evidence="4" id="KW-0274">FAD</keyword>
<accession>A0ABW0RA36</accession>
<organism evidence="7 8">
    <name type="scientific">Ureibacillus suwonensis</name>
    <dbReference type="NCBI Taxonomy" id="313007"/>
    <lineage>
        <taxon>Bacteria</taxon>
        <taxon>Bacillati</taxon>
        <taxon>Bacillota</taxon>
        <taxon>Bacilli</taxon>
        <taxon>Bacillales</taxon>
        <taxon>Caryophanaceae</taxon>
        <taxon>Ureibacillus</taxon>
    </lineage>
</organism>
<feature type="domain" description="Acyl-CoA dehydrogenase/oxidase C-terminal" evidence="6">
    <location>
        <begin position="200"/>
        <end position="307"/>
    </location>
</feature>
<dbReference type="InterPro" id="IPR009100">
    <property type="entry name" value="AcylCoA_DH/oxidase_NM_dom_sf"/>
</dbReference>
<dbReference type="SUPFAM" id="SSF56645">
    <property type="entry name" value="Acyl-CoA dehydrogenase NM domain-like"/>
    <property type="match status" value="1"/>
</dbReference>
<dbReference type="InterPro" id="IPR037069">
    <property type="entry name" value="AcylCoA_DH/ox_N_sf"/>
</dbReference>
<evidence type="ECO:0000256" key="4">
    <source>
        <dbReference type="ARBA" id="ARBA00022827"/>
    </source>
</evidence>
<protein>
    <submittedName>
        <fullName evidence="7">Acyl-CoA dehydrogenase family protein</fullName>
    </submittedName>
</protein>
<reference evidence="8" key="1">
    <citation type="journal article" date="2019" name="Int. J. Syst. Evol. Microbiol.">
        <title>The Global Catalogue of Microorganisms (GCM) 10K type strain sequencing project: providing services to taxonomists for standard genome sequencing and annotation.</title>
        <authorList>
            <consortium name="The Broad Institute Genomics Platform"/>
            <consortium name="The Broad Institute Genome Sequencing Center for Infectious Disease"/>
            <person name="Wu L."/>
            <person name="Ma J."/>
        </authorList>
    </citation>
    <scope>NUCLEOTIDE SEQUENCE [LARGE SCALE GENOMIC DNA]</scope>
    <source>
        <strain evidence="8">CCUG 56331</strain>
    </source>
</reference>
<comment type="cofactor">
    <cofactor evidence="1">
        <name>FAD</name>
        <dbReference type="ChEBI" id="CHEBI:57692"/>
    </cofactor>
</comment>
<evidence type="ECO:0000259" key="6">
    <source>
        <dbReference type="Pfam" id="PF00441"/>
    </source>
</evidence>
<dbReference type="Gene3D" id="1.10.540.10">
    <property type="entry name" value="Acyl-CoA dehydrogenase/oxidase, N-terminal domain"/>
    <property type="match status" value="1"/>
</dbReference>
<gene>
    <name evidence="7" type="ORF">ACFPOH_07715</name>
</gene>
<dbReference type="Gene3D" id="1.20.140.10">
    <property type="entry name" value="Butyryl-CoA Dehydrogenase, subunit A, domain 3"/>
    <property type="match status" value="1"/>
</dbReference>
<dbReference type="PANTHER" id="PTHR43884">
    <property type="entry name" value="ACYL-COA DEHYDROGENASE"/>
    <property type="match status" value="1"/>
</dbReference>
<evidence type="ECO:0000256" key="5">
    <source>
        <dbReference type="ARBA" id="ARBA00023002"/>
    </source>
</evidence>
<dbReference type="Pfam" id="PF00441">
    <property type="entry name" value="Acyl-CoA_dh_1"/>
    <property type="match status" value="1"/>
</dbReference>
<sequence>MSEMKDMIIDVAERMLKENVSKDVVDLLERGDWARGIWALFEESGMFSVAISEVNGGAGGDLEDLLNIVRLTGKYAAPMPYAESTFANFLLENSKQSVVDGIATYSLKKGLILQDGEISGTLPNVRWARFSKYLVAAADSFQGTQIVLIDMKDATIEQSSNIASEPRDAVILDKVKPLSSAVITDEQFFNALSIETAFKIALMTGAIERIFDITVEYSKKREQFGRPIHRFQLVQEHIAQLAGETAIAVSAFNNVCAAIQSKDFLHEIAFARIRIEDAVTTITSSAHQIHAAIGMTHEYPLHQYTRRLWSWRDEGRNSPFWSEYIVDYLLKHDVDLWAYLTKTVGKK</sequence>
<dbReference type="SUPFAM" id="SSF47203">
    <property type="entry name" value="Acyl-CoA dehydrogenase C-terminal domain-like"/>
    <property type="match status" value="1"/>
</dbReference>
<evidence type="ECO:0000256" key="2">
    <source>
        <dbReference type="ARBA" id="ARBA00009347"/>
    </source>
</evidence>
<dbReference type="InterPro" id="IPR036250">
    <property type="entry name" value="AcylCo_DH-like_C"/>
</dbReference>
<proteinExistence type="inferred from homology"/>
<keyword evidence="3" id="KW-0285">Flavoprotein</keyword>
<evidence type="ECO:0000256" key="1">
    <source>
        <dbReference type="ARBA" id="ARBA00001974"/>
    </source>
</evidence>
<dbReference type="EMBL" id="JBHSNQ010000067">
    <property type="protein sequence ID" value="MFC5541646.1"/>
    <property type="molecule type" value="Genomic_DNA"/>
</dbReference>
<evidence type="ECO:0000256" key="3">
    <source>
        <dbReference type="ARBA" id="ARBA00022630"/>
    </source>
</evidence>
<comment type="similarity">
    <text evidence="2">Belongs to the acyl-CoA dehydrogenase family.</text>
</comment>
<comment type="caution">
    <text evidence="7">The sequence shown here is derived from an EMBL/GenBank/DDBJ whole genome shotgun (WGS) entry which is preliminary data.</text>
</comment>
<dbReference type="PANTHER" id="PTHR43884:SF20">
    <property type="entry name" value="ACYL-COA DEHYDROGENASE FADE28"/>
    <property type="match status" value="1"/>
</dbReference>
<evidence type="ECO:0000313" key="7">
    <source>
        <dbReference type="EMBL" id="MFC5541646.1"/>
    </source>
</evidence>
<dbReference type="InterPro" id="IPR009075">
    <property type="entry name" value="AcylCo_DH/oxidase_C"/>
</dbReference>
<keyword evidence="8" id="KW-1185">Reference proteome</keyword>